<evidence type="ECO:0000313" key="3">
    <source>
        <dbReference type="EMBL" id="OTF85236.1"/>
    </source>
</evidence>
<dbReference type="SMART" id="SM00666">
    <property type="entry name" value="PB1"/>
    <property type="match status" value="1"/>
</dbReference>
<evidence type="ECO:0000313" key="4">
    <source>
        <dbReference type="Proteomes" id="UP000215914"/>
    </source>
</evidence>
<dbReference type="CDD" id="cd05992">
    <property type="entry name" value="PB1"/>
    <property type="match status" value="1"/>
</dbReference>
<reference evidence="2 4" key="1">
    <citation type="journal article" date="2017" name="Nature">
        <title>The sunflower genome provides insights into oil metabolism, flowering and Asterid evolution.</title>
        <authorList>
            <person name="Badouin H."/>
            <person name="Gouzy J."/>
            <person name="Grassa C.J."/>
            <person name="Murat F."/>
            <person name="Staton S.E."/>
            <person name="Cottret L."/>
            <person name="Lelandais-Briere C."/>
            <person name="Owens G.L."/>
            <person name="Carrere S."/>
            <person name="Mayjonade B."/>
            <person name="Legrand L."/>
            <person name="Gill N."/>
            <person name="Kane N.C."/>
            <person name="Bowers J.E."/>
            <person name="Hubner S."/>
            <person name="Bellec A."/>
            <person name="Berard A."/>
            <person name="Berges H."/>
            <person name="Blanchet N."/>
            <person name="Boniface M.C."/>
            <person name="Brunel D."/>
            <person name="Catrice O."/>
            <person name="Chaidir N."/>
            <person name="Claudel C."/>
            <person name="Donnadieu C."/>
            <person name="Faraut T."/>
            <person name="Fievet G."/>
            <person name="Helmstetter N."/>
            <person name="King M."/>
            <person name="Knapp S.J."/>
            <person name="Lai Z."/>
            <person name="Le Paslier M.C."/>
            <person name="Lippi Y."/>
            <person name="Lorenzon L."/>
            <person name="Mandel J.R."/>
            <person name="Marage G."/>
            <person name="Marchand G."/>
            <person name="Marquand E."/>
            <person name="Bret-Mestries E."/>
            <person name="Morien E."/>
            <person name="Nambeesan S."/>
            <person name="Nguyen T."/>
            <person name="Pegot-Espagnet P."/>
            <person name="Pouilly N."/>
            <person name="Raftis F."/>
            <person name="Sallet E."/>
            <person name="Schiex T."/>
            <person name="Thomas J."/>
            <person name="Vandecasteele C."/>
            <person name="Vares D."/>
            <person name="Vear F."/>
            <person name="Vautrin S."/>
            <person name="Crespi M."/>
            <person name="Mangin B."/>
            <person name="Burke J.M."/>
            <person name="Salse J."/>
            <person name="Munos S."/>
            <person name="Vincourt P."/>
            <person name="Rieseberg L.H."/>
            <person name="Langlade N.B."/>
        </authorList>
    </citation>
    <scope>NUCLEOTIDE SEQUENCE [LARGE SCALE GENOMIC DNA]</scope>
    <source>
        <strain evidence="4">cv. SF193</strain>
        <tissue evidence="2">Leaves</tissue>
    </source>
</reference>
<dbReference type="GO" id="GO:0003700">
    <property type="term" value="F:DNA-binding transcription factor activity"/>
    <property type="evidence" value="ECO:0007669"/>
    <property type="project" value="InterPro"/>
</dbReference>
<dbReference type="AlphaFoldDB" id="A0A251RLQ5"/>
<dbReference type="InterPro" id="IPR000270">
    <property type="entry name" value="PB1_dom"/>
</dbReference>
<evidence type="ECO:0000259" key="1">
    <source>
        <dbReference type="PROSITE" id="PS51745"/>
    </source>
</evidence>
<reference evidence="3" key="2">
    <citation type="submission" date="2017-02" db="EMBL/GenBank/DDBJ databases">
        <title>Sunflower complete genome.</title>
        <authorList>
            <person name="Langlade N."/>
            <person name="Munos S."/>
        </authorList>
    </citation>
    <scope>NUCLEOTIDE SEQUENCE [LARGE SCALE GENOMIC DNA]</scope>
    <source>
        <tissue evidence="3">Leaves</tissue>
    </source>
</reference>
<evidence type="ECO:0000313" key="2">
    <source>
        <dbReference type="EMBL" id="KAF5753818.1"/>
    </source>
</evidence>
<dbReference type="OrthoDB" id="1711703at2759"/>
<dbReference type="Gramene" id="mRNA:HanXRQr2_Chr17g0784331">
    <property type="protein sequence ID" value="mRNA:HanXRQr2_Chr17g0784331"/>
    <property type="gene ID" value="HanXRQr2_Chr17g0784331"/>
</dbReference>
<sequence length="272" mass="31262">MEAINSRNQVNIRGIRIIIFIRQAPIVESINRIFRNFNFRNGSGLLQFWACTPSNSEDMGCNLMLTDQTFMSTPDEGLQVYRRRCLENRYRFVGLETSVGNWIAGRAAQTRIADHWTIHHVLNHEDQHSIDIGGKGQLVLPVFFGQDAGNKLAGIIEFVTPVPKESYVEDFEHIHDLLENEGLKSEYLGKTIKVEYNDMIKFTLPLSAKFTDLHNKVTERFTDLEHEDFRVEYNDIEGNRLPISSDEDLRVCMAESSSKGGKFIRMYVLLNT</sequence>
<dbReference type="Proteomes" id="UP000215914">
    <property type="component" value="Chromosome 17"/>
</dbReference>
<protein>
    <submittedName>
        <fullName evidence="2 3">PB1 domain-containing protein</fullName>
    </submittedName>
</protein>
<reference evidence="2" key="3">
    <citation type="submission" date="2020-06" db="EMBL/GenBank/DDBJ databases">
        <title>Helianthus annuus Genome sequencing and assembly Release 2.</title>
        <authorList>
            <person name="Gouzy J."/>
            <person name="Langlade N."/>
            <person name="Munos S."/>
        </authorList>
    </citation>
    <scope>NUCLEOTIDE SEQUENCE</scope>
    <source>
        <tissue evidence="2">Leaves</tissue>
    </source>
</reference>
<dbReference type="PANTHER" id="PTHR32002">
    <property type="entry name" value="PROTEIN NLP8"/>
    <property type="match status" value="1"/>
</dbReference>
<keyword evidence="4" id="KW-1185">Reference proteome</keyword>
<dbReference type="SUPFAM" id="SSF54277">
    <property type="entry name" value="CAD &amp; PB1 domains"/>
    <property type="match status" value="1"/>
</dbReference>
<gene>
    <name evidence="3" type="ORF">HannXRQ_Chr17g0537781</name>
    <name evidence="2" type="ORF">HanXRQr2_Chr17g0784331</name>
</gene>
<dbReference type="InterPro" id="IPR045012">
    <property type="entry name" value="NLP"/>
</dbReference>
<dbReference type="InterPro" id="IPR053793">
    <property type="entry name" value="PB1-like"/>
</dbReference>
<proteinExistence type="predicted"/>
<dbReference type="Gene3D" id="3.10.20.90">
    <property type="entry name" value="Phosphatidylinositol 3-kinase Catalytic Subunit, Chain A, domain 1"/>
    <property type="match status" value="1"/>
</dbReference>
<accession>A0A251RLQ5</accession>
<name>A0A251RLQ5_HELAN</name>
<dbReference type="InParanoid" id="A0A251RLQ5"/>
<dbReference type="PROSITE" id="PS51745">
    <property type="entry name" value="PB1"/>
    <property type="match status" value="1"/>
</dbReference>
<dbReference type="PANTHER" id="PTHR32002:SF35">
    <property type="entry name" value="PROTEIN NLP6"/>
    <property type="match status" value="1"/>
</dbReference>
<dbReference type="EMBL" id="CM007906">
    <property type="protein sequence ID" value="OTF85236.1"/>
    <property type="molecule type" value="Genomic_DNA"/>
</dbReference>
<feature type="domain" description="PB1" evidence="1">
    <location>
        <begin position="189"/>
        <end position="271"/>
    </location>
</feature>
<organism evidence="3 4">
    <name type="scientific">Helianthus annuus</name>
    <name type="common">Common sunflower</name>
    <dbReference type="NCBI Taxonomy" id="4232"/>
    <lineage>
        <taxon>Eukaryota</taxon>
        <taxon>Viridiplantae</taxon>
        <taxon>Streptophyta</taxon>
        <taxon>Embryophyta</taxon>
        <taxon>Tracheophyta</taxon>
        <taxon>Spermatophyta</taxon>
        <taxon>Magnoliopsida</taxon>
        <taxon>eudicotyledons</taxon>
        <taxon>Gunneridae</taxon>
        <taxon>Pentapetalae</taxon>
        <taxon>asterids</taxon>
        <taxon>campanulids</taxon>
        <taxon>Asterales</taxon>
        <taxon>Asteraceae</taxon>
        <taxon>Asteroideae</taxon>
        <taxon>Heliantheae alliance</taxon>
        <taxon>Heliantheae</taxon>
        <taxon>Helianthus</taxon>
    </lineage>
</organism>
<dbReference type="EMBL" id="MNCJ02000332">
    <property type="protein sequence ID" value="KAF5753818.1"/>
    <property type="molecule type" value="Genomic_DNA"/>
</dbReference>
<dbReference type="Pfam" id="PF00564">
    <property type="entry name" value="PB1"/>
    <property type="match status" value="1"/>
</dbReference>